<gene>
    <name evidence="1" type="ORF">METZ01_LOCUS352572</name>
</gene>
<protein>
    <submittedName>
        <fullName evidence="1">Uncharacterized protein</fullName>
    </submittedName>
</protein>
<reference evidence="1" key="1">
    <citation type="submission" date="2018-05" db="EMBL/GenBank/DDBJ databases">
        <authorList>
            <person name="Lanie J.A."/>
            <person name="Ng W.-L."/>
            <person name="Kazmierczak K.M."/>
            <person name="Andrzejewski T.M."/>
            <person name="Davidsen T.M."/>
            <person name="Wayne K.J."/>
            <person name="Tettelin H."/>
            <person name="Glass J.I."/>
            <person name="Rusch D."/>
            <person name="Podicherti R."/>
            <person name="Tsui H.-C.T."/>
            <person name="Winkler M.E."/>
        </authorList>
    </citation>
    <scope>NUCLEOTIDE SEQUENCE</scope>
</reference>
<accession>A0A382RRY7</accession>
<name>A0A382RRY7_9ZZZZ</name>
<sequence length="27" mass="3099">MKIKNFQGNKFIFSSVLVIQLKVMEGV</sequence>
<evidence type="ECO:0000313" key="1">
    <source>
        <dbReference type="EMBL" id="SVC99718.1"/>
    </source>
</evidence>
<dbReference type="AlphaFoldDB" id="A0A382RRY7"/>
<dbReference type="EMBL" id="UINC01123323">
    <property type="protein sequence ID" value="SVC99718.1"/>
    <property type="molecule type" value="Genomic_DNA"/>
</dbReference>
<organism evidence="1">
    <name type="scientific">marine metagenome</name>
    <dbReference type="NCBI Taxonomy" id="408172"/>
    <lineage>
        <taxon>unclassified sequences</taxon>
        <taxon>metagenomes</taxon>
        <taxon>ecological metagenomes</taxon>
    </lineage>
</organism>
<proteinExistence type="predicted"/>